<dbReference type="InParanoid" id="A0A194QUN9"/>
<evidence type="ECO:0000313" key="1">
    <source>
        <dbReference type="EMBL" id="KPJ07271.1"/>
    </source>
</evidence>
<dbReference type="EMBL" id="KQ461190">
    <property type="protein sequence ID" value="KPJ07271.1"/>
    <property type="molecule type" value="Genomic_DNA"/>
</dbReference>
<reference evidence="1 2" key="1">
    <citation type="journal article" date="2015" name="Nat. Commun.">
        <title>Outbred genome sequencing and CRISPR/Cas9 gene editing in butterflies.</title>
        <authorList>
            <person name="Li X."/>
            <person name="Fan D."/>
            <person name="Zhang W."/>
            <person name="Liu G."/>
            <person name="Zhang L."/>
            <person name="Zhao L."/>
            <person name="Fang X."/>
            <person name="Chen L."/>
            <person name="Dong Y."/>
            <person name="Chen Y."/>
            <person name="Ding Y."/>
            <person name="Zhao R."/>
            <person name="Feng M."/>
            <person name="Zhu Y."/>
            <person name="Feng Y."/>
            <person name="Jiang X."/>
            <person name="Zhu D."/>
            <person name="Xiang H."/>
            <person name="Feng X."/>
            <person name="Li S."/>
            <person name="Wang J."/>
            <person name="Zhang G."/>
            <person name="Kronforst M.R."/>
            <person name="Wang W."/>
        </authorList>
    </citation>
    <scope>NUCLEOTIDE SEQUENCE [LARGE SCALE GENOMIC DNA]</scope>
    <source>
        <strain evidence="1">Ya'a_city_454_Pm</strain>
        <tissue evidence="1">Whole body</tissue>
    </source>
</reference>
<gene>
    <name evidence="1" type="ORF">RR48_07687</name>
</gene>
<dbReference type="Proteomes" id="UP000053240">
    <property type="component" value="Unassembled WGS sequence"/>
</dbReference>
<sequence>MIAASRMSLTGLDRVLIAGAVGSVPCARAACSAATVGRAAALQKGPLCGCAHRVLFCRKTAPKSFDAG</sequence>
<keyword evidence="2" id="KW-1185">Reference proteome</keyword>
<dbReference type="AlphaFoldDB" id="A0A194QUN9"/>
<protein>
    <submittedName>
        <fullName evidence="1">Uncharacterized protein</fullName>
    </submittedName>
</protein>
<evidence type="ECO:0000313" key="2">
    <source>
        <dbReference type="Proteomes" id="UP000053240"/>
    </source>
</evidence>
<accession>A0A194QUN9</accession>
<organism evidence="1 2">
    <name type="scientific">Papilio machaon</name>
    <name type="common">Old World swallowtail butterfly</name>
    <dbReference type="NCBI Taxonomy" id="76193"/>
    <lineage>
        <taxon>Eukaryota</taxon>
        <taxon>Metazoa</taxon>
        <taxon>Ecdysozoa</taxon>
        <taxon>Arthropoda</taxon>
        <taxon>Hexapoda</taxon>
        <taxon>Insecta</taxon>
        <taxon>Pterygota</taxon>
        <taxon>Neoptera</taxon>
        <taxon>Endopterygota</taxon>
        <taxon>Lepidoptera</taxon>
        <taxon>Glossata</taxon>
        <taxon>Ditrysia</taxon>
        <taxon>Papilionoidea</taxon>
        <taxon>Papilionidae</taxon>
        <taxon>Papilioninae</taxon>
        <taxon>Papilio</taxon>
    </lineage>
</organism>
<proteinExistence type="predicted"/>
<name>A0A194QUN9_PAPMA</name>